<dbReference type="EMBL" id="AMFJ01021650">
    <property type="protein sequence ID" value="EKD66126.1"/>
    <property type="molecule type" value="Genomic_DNA"/>
</dbReference>
<feature type="transmembrane region" description="Helical" evidence="1">
    <location>
        <begin position="638"/>
        <end position="664"/>
    </location>
</feature>
<evidence type="ECO:0000313" key="2">
    <source>
        <dbReference type="EMBL" id="EKD66126.1"/>
    </source>
</evidence>
<keyword evidence="1" id="KW-0472">Membrane</keyword>
<gene>
    <name evidence="2" type="ORF">ACD_49C00064G0029</name>
</gene>
<keyword evidence="1" id="KW-0812">Transmembrane</keyword>
<reference evidence="2" key="1">
    <citation type="journal article" date="2012" name="Science">
        <title>Fermentation, hydrogen, and sulfur metabolism in multiple uncultivated bacterial phyla.</title>
        <authorList>
            <person name="Wrighton K.C."/>
            <person name="Thomas B.C."/>
            <person name="Sharon I."/>
            <person name="Miller C.S."/>
            <person name="Castelle C.J."/>
            <person name="VerBerkmoes N.C."/>
            <person name="Wilkins M.J."/>
            <person name="Hettich R.L."/>
            <person name="Lipton M.S."/>
            <person name="Williams K.H."/>
            <person name="Long P.E."/>
            <person name="Banfield J.F."/>
        </authorList>
    </citation>
    <scope>NUCLEOTIDE SEQUENCE [LARGE SCALE GENOMIC DNA]</scope>
</reference>
<keyword evidence="1" id="KW-1133">Transmembrane helix</keyword>
<feature type="transmembrane region" description="Helical" evidence="1">
    <location>
        <begin position="120"/>
        <end position="141"/>
    </location>
</feature>
<feature type="transmembrane region" description="Helical" evidence="1">
    <location>
        <begin position="744"/>
        <end position="766"/>
    </location>
</feature>
<organism evidence="2">
    <name type="scientific">uncultured bacterium</name>
    <name type="common">gcode 4</name>
    <dbReference type="NCBI Taxonomy" id="1234023"/>
    <lineage>
        <taxon>Bacteria</taxon>
        <taxon>environmental samples</taxon>
    </lineage>
</organism>
<comment type="caution">
    <text evidence="2">The sequence shown here is derived from an EMBL/GenBank/DDBJ whole genome shotgun (WGS) entry which is preliminary data.</text>
</comment>
<name>K2AWQ8_9BACT</name>
<protein>
    <recommendedName>
        <fullName evidence="3">Transglutaminase-like domain-containing protein</fullName>
    </recommendedName>
</protein>
<feature type="transmembrane region" description="Helical" evidence="1">
    <location>
        <begin position="705"/>
        <end position="723"/>
    </location>
</feature>
<sequence length="1123" mass="135173">MLQKKDLYKIYKKLLKWGKHEPKDLSPLVSEFVIQFNVEIPFETLFEKAIFGYLKSLKKEKWLIDLLYENLKIDKNIDLDYAIDLQIDWGSIFYTERLLWNEQFRLLLWLKKEIEILNKVYKNVGIIIITLFLIVWFIFIIKNFSTLLITEYSSETQEIQLENKVINNKINTGSNSDVSLKKDNQILPVSIKKPVSKPTLSSAPETYKQYIQNSWNFNENIFEINPIVYWYFREKIELPTTDGTLGSFYPGSYFDIAIPKTKITPDLLFKFQYTKWIYTALLIPYWYKLTYVSEWNISSDNDWNFIYYGNKTGLISYWLKKILNEEKWFELVNFASPTDKELTVESSVLTYSMKQHYWSKQSYLSTELKEQIKKVLNEEKNDKIKTLLRFANAIKTKGYNPDFQKFFAFQAKWSIQKYYDILFQSKELECYSSARLFLAFAQELWFEWYIIQGFHHYENSSFADNPNFVNSKEAHAWTEILINKKRYIFDVTPIIINWDTNNNLEKTKDSIDINWIAEFLQKNSKLNKKDDSTPDWEVTEKYDQVINNNLFKSERLIPILSHDLDFLKRYIEQRPNYYSELPQEYLKSMLNFLLKWKFSAWNYNQIIKNLFSSIDDNHISLDKNQIKQINEHIFWSEIFSYISGISLLVFPIFLYWIFCFLFALSLKKIVKNGWFYGIWFVLLSCFIWPISFVLLPRFLLDSFEFILSIITLGIFLISLLHIKSLVFISDNEILNWKMLKYSKFLLWFFWIFSIFTSFYLSILFLGFKKLIIGFGMYNFWLYIEQYILITVSFILFIVNVLSLIWIRKAIKEIYMKNMKLYEYFYKTFTWKYSTDKPLEKITFSKTEEMSLFEIKWLYLSIFVPTIRTSYYFGLIKLYEWYNKVIHDFNLIMKEKDIDKSIELIYQAFWEKNKLQKKKVWFQKIFDEDEDLFTSYFNRVKVLIQKYTRIYQSPSNEFSFFKKADEYTLSKNIDHKKTAKIWSLIEKCYNEQDEINIYLVINIQTLFTQSFKKGLAKILAIKNLKIRNILFVNNQSVSQFKGNISINSIFENIKDQIFDSSFISIISDNRRHFIKDSPITFIKWWELHRALMVEYLVNGFAVEFLLGQIPAQFRKEVILIGFNS</sequence>
<evidence type="ECO:0008006" key="3">
    <source>
        <dbReference type="Google" id="ProtNLM"/>
    </source>
</evidence>
<dbReference type="InterPro" id="IPR038765">
    <property type="entry name" value="Papain-like_cys_pep_sf"/>
</dbReference>
<proteinExistence type="predicted"/>
<accession>K2AWQ8</accession>
<feature type="transmembrane region" description="Helical" evidence="1">
    <location>
        <begin position="676"/>
        <end position="699"/>
    </location>
</feature>
<dbReference type="SUPFAM" id="SSF54001">
    <property type="entry name" value="Cysteine proteinases"/>
    <property type="match status" value="1"/>
</dbReference>
<evidence type="ECO:0000256" key="1">
    <source>
        <dbReference type="SAM" id="Phobius"/>
    </source>
</evidence>
<dbReference type="AlphaFoldDB" id="K2AWQ8"/>
<feature type="transmembrane region" description="Helical" evidence="1">
    <location>
        <begin position="786"/>
        <end position="806"/>
    </location>
</feature>